<keyword evidence="2" id="KW-0808">Transferase</keyword>
<evidence type="ECO:0000313" key="4">
    <source>
        <dbReference type="EMBL" id="MBR7797307.1"/>
    </source>
</evidence>
<accession>A0A941DXU5</accession>
<dbReference type="SUPFAM" id="SSF53335">
    <property type="entry name" value="S-adenosyl-L-methionine-dependent methyltransferases"/>
    <property type="match status" value="1"/>
</dbReference>
<sequence>MAYEKMANVYDLLMEDAPYDQWVAFTEAQFKSRQREVGTIADLGCGTGEIAIRLAKKGYQVTGVDYAADMLTYAAHKSATENMSIQWICQDLRSLVGLQGLDAIVSYCDVINYITSEASLRDTFININEALDPGGLFLFDVHALSYITDNYFGETFADVTEDASYIWFCAEGTQPGEMFHQLTFFVRDKDNLYHRFEEEHHQRTFPVEIYKKILNESGFENIKVYGDFSLKADSLNNNTARIFFSAEKKPE</sequence>
<dbReference type="GO" id="GO:0032259">
    <property type="term" value="P:methylation"/>
    <property type="evidence" value="ECO:0007669"/>
    <property type="project" value="UniProtKB-KW"/>
</dbReference>
<dbReference type="InterPro" id="IPR029063">
    <property type="entry name" value="SAM-dependent_MTases_sf"/>
</dbReference>
<evidence type="ECO:0000256" key="2">
    <source>
        <dbReference type="ARBA" id="ARBA00022679"/>
    </source>
</evidence>
<dbReference type="Gene3D" id="3.40.50.150">
    <property type="entry name" value="Vaccinia Virus protein VP39"/>
    <property type="match status" value="1"/>
</dbReference>
<dbReference type="PANTHER" id="PTHR43861:SF1">
    <property type="entry name" value="TRANS-ACONITATE 2-METHYLTRANSFERASE"/>
    <property type="match status" value="1"/>
</dbReference>
<dbReference type="PANTHER" id="PTHR43861">
    <property type="entry name" value="TRANS-ACONITATE 2-METHYLTRANSFERASE-RELATED"/>
    <property type="match status" value="1"/>
</dbReference>
<comment type="caution">
    <text evidence="4">The sequence shown here is derived from an EMBL/GenBank/DDBJ whole genome shotgun (WGS) entry which is preliminary data.</text>
</comment>
<evidence type="ECO:0000259" key="3">
    <source>
        <dbReference type="Pfam" id="PF13649"/>
    </source>
</evidence>
<dbReference type="Pfam" id="PF13649">
    <property type="entry name" value="Methyltransf_25"/>
    <property type="match status" value="1"/>
</dbReference>
<proteinExistence type="predicted"/>
<dbReference type="GO" id="GO:0008168">
    <property type="term" value="F:methyltransferase activity"/>
    <property type="evidence" value="ECO:0007669"/>
    <property type="project" value="UniProtKB-KW"/>
</dbReference>
<evidence type="ECO:0000313" key="5">
    <source>
        <dbReference type="Proteomes" id="UP000675284"/>
    </source>
</evidence>
<dbReference type="RefSeq" id="WP_034678976.1">
    <property type="nucleotide sequence ID" value="NZ_BAAACY010000085.1"/>
</dbReference>
<keyword evidence="1 4" id="KW-0489">Methyltransferase</keyword>
<feature type="domain" description="Methyltransferase" evidence="3">
    <location>
        <begin position="40"/>
        <end position="135"/>
    </location>
</feature>
<keyword evidence="5" id="KW-1185">Reference proteome</keyword>
<dbReference type="InterPro" id="IPR041698">
    <property type="entry name" value="Methyltransf_25"/>
</dbReference>
<dbReference type="Gene3D" id="2.20.25.110">
    <property type="entry name" value="S-adenosyl-L-methionine-dependent methyltransferases"/>
    <property type="match status" value="1"/>
</dbReference>
<reference evidence="4" key="1">
    <citation type="submission" date="2021-04" db="EMBL/GenBank/DDBJ databases">
        <title>Isolation and polyphasic classification of algal microorganism.</title>
        <authorList>
            <person name="Wang S."/>
        </authorList>
    </citation>
    <scope>NUCLEOTIDE SEQUENCE</scope>
    <source>
        <strain evidence="4">720a</strain>
    </source>
</reference>
<name>A0A941DXU5_9BACI</name>
<dbReference type="CDD" id="cd02440">
    <property type="entry name" value="AdoMet_MTases"/>
    <property type="match status" value="1"/>
</dbReference>
<evidence type="ECO:0000256" key="1">
    <source>
        <dbReference type="ARBA" id="ARBA00022603"/>
    </source>
</evidence>
<protein>
    <submittedName>
        <fullName evidence="4">Class I SAM-dependent methyltransferase</fullName>
    </submittedName>
</protein>
<gene>
    <name evidence="4" type="ORF">KCX74_14820</name>
</gene>
<dbReference type="Proteomes" id="UP000675284">
    <property type="component" value="Unassembled WGS sequence"/>
</dbReference>
<dbReference type="AlphaFoldDB" id="A0A941DXU5"/>
<dbReference type="EMBL" id="JAGSOT010000050">
    <property type="protein sequence ID" value="MBR7797307.1"/>
    <property type="molecule type" value="Genomic_DNA"/>
</dbReference>
<organism evidence="4 5">
    <name type="scientific">Virgibacillus salarius</name>
    <dbReference type="NCBI Taxonomy" id="447199"/>
    <lineage>
        <taxon>Bacteria</taxon>
        <taxon>Bacillati</taxon>
        <taxon>Bacillota</taxon>
        <taxon>Bacilli</taxon>
        <taxon>Bacillales</taxon>
        <taxon>Bacillaceae</taxon>
        <taxon>Virgibacillus</taxon>
    </lineage>
</organism>